<dbReference type="InterPro" id="IPR032810">
    <property type="entry name" value="CCA-adding_enz_C"/>
</dbReference>
<dbReference type="InterPro" id="IPR002646">
    <property type="entry name" value="PolA_pol_head_dom"/>
</dbReference>
<dbReference type="EMBL" id="JAGGKN010000002">
    <property type="protein sequence ID" value="MBP1951803.1"/>
    <property type="molecule type" value="Genomic_DNA"/>
</dbReference>
<sequence length="404" mass="45707">MTKETLFKAGRKIIDQLEHHNYEGYFVGGAVRDYMLQRPVNDLDITTNALPDVIESLFDKTIDVGKAHGTIIVMMDDIPFEVTTYRLEGDYSDHRRPDAVYFTLHLKEDLSRRDFTINAMAMTQTMDLYDPYHGAADLKRQLITTVGQASERFNEDALRMLRAVRFMSQLDFTLSEETELAVKEHAGLLQHIAVERMTAELEKLYSGINTADAKNIIADSLLKYMPFFKYISKDNYLNSVASSLEAEAVIQIYKARDLQRHLPELKLSNRSKTVIKQALNLLDELNEKIDAKLLAYRYETDIFQLVSDIIKDNSFLNEAGELLSEAAAVKVQLPIADRSALAVNGNSLMAALGLKGGPWLKDCLFAVERQVVLGKIKNNEAEIINWVKTHVKNENGNIIITDGK</sequence>
<accession>A0A1G8UZN9</accession>
<dbReference type="SUPFAM" id="SSF81891">
    <property type="entry name" value="Poly A polymerase C-terminal region-like"/>
    <property type="match status" value="1"/>
</dbReference>
<evidence type="ECO:0000256" key="9">
    <source>
        <dbReference type="RuleBase" id="RU003953"/>
    </source>
</evidence>
<feature type="domain" description="tRNA nucleotidyltransferase/poly(A) polymerase RNA and SrmB- binding" evidence="11">
    <location>
        <begin position="171"/>
        <end position="224"/>
    </location>
</feature>
<keyword evidence="8 9" id="KW-0694">RNA-binding</keyword>
<keyword evidence="3" id="KW-0819">tRNA processing</keyword>
<keyword evidence="4 13" id="KW-0548">Nucleotidyltransferase</keyword>
<evidence type="ECO:0000313" key="13">
    <source>
        <dbReference type="EMBL" id="MBP1951803.1"/>
    </source>
</evidence>
<dbReference type="InterPro" id="IPR032828">
    <property type="entry name" value="PolyA_RNA-bd"/>
</dbReference>
<dbReference type="EMBL" id="FNFI01000001">
    <property type="protein sequence ID" value="SDJ59074.1"/>
    <property type="molecule type" value="Genomic_DNA"/>
</dbReference>
<dbReference type="AlphaFoldDB" id="A0A1G8UZN9"/>
<reference evidence="14" key="2">
    <citation type="submission" date="2016-10" db="EMBL/GenBank/DDBJ databases">
        <authorList>
            <person name="de Groot N.N."/>
        </authorList>
    </citation>
    <scope>NUCLEOTIDE SEQUENCE [LARGE SCALE GENOMIC DNA]</scope>
    <source>
        <strain evidence="14">CGMCC 1.8911</strain>
    </source>
</reference>
<evidence type="ECO:0000313" key="15">
    <source>
        <dbReference type="Proteomes" id="UP000242700"/>
    </source>
</evidence>
<dbReference type="InterPro" id="IPR050264">
    <property type="entry name" value="Bact_CCA-adding_enz_type3_sf"/>
</dbReference>
<keyword evidence="2 9" id="KW-0808">Transferase</keyword>
<feature type="domain" description="CCA-adding enzyme C-terminal" evidence="12">
    <location>
        <begin position="254"/>
        <end position="387"/>
    </location>
</feature>
<dbReference type="PANTHER" id="PTHR46173:SF1">
    <property type="entry name" value="CCA TRNA NUCLEOTIDYLTRANSFERASE 1, MITOCHONDRIAL"/>
    <property type="match status" value="1"/>
</dbReference>
<evidence type="ECO:0000256" key="3">
    <source>
        <dbReference type="ARBA" id="ARBA00022694"/>
    </source>
</evidence>
<evidence type="ECO:0000259" key="10">
    <source>
        <dbReference type="Pfam" id="PF01743"/>
    </source>
</evidence>
<dbReference type="InterPro" id="IPR043519">
    <property type="entry name" value="NT_sf"/>
</dbReference>
<comment type="similarity">
    <text evidence="9">Belongs to the tRNA nucleotidyltransferase/poly(A) polymerase family.</text>
</comment>
<dbReference type="PANTHER" id="PTHR46173">
    <property type="entry name" value="CCA TRNA NUCLEOTIDYLTRANSFERASE 1, MITOCHONDRIAL"/>
    <property type="match status" value="1"/>
</dbReference>
<evidence type="ECO:0000256" key="5">
    <source>
        <dbReference type="ARBA" id="ARBA00022723"/>
    </source>
</evidence>
<dbReference type="GO" id="GO:0046872">
    <property type="term" value="F:metal ion binding"/>
    <property type="evidence" value="ECO:0007669"/>
    <property type="project" value="UniProtKB-KW"/>
</dbReference>
<evidence type="ECO:0000256" key="1">
    <source>
        <dbReference type="ARBA" id="ARBA00001946"/>
    </source>
</evidence>
<dbReference type="RefSeq" id="WP_176760549.1">
    <property type="nucleotide sequence ID" value="NZ_BMCN01000001.1"/>
</dbReference>
<organism evidence="14 15">
    <name type="scientific">Jeotgalicoccus aerolatus</name>
    <dbReference type="NCBI Taxonomy" id="709510"/>
    <lineage>
        <taxon>Bacteria</taxon>
        <taxon>Bacillati</taxon>
        <taxon>Bacillota</taxon>
        <taxon>Bacilli</taxon>
        <taxon>Bacillales</taxon>
        <taxon>Staphylococcaceae</taxon>
        <taxon>Jeotgalicoccus</taxon>
    </lineage>
</organism>
<dbReference type="EC" id="3.1.4.-" evidence="13"/>
<name>A0A1G8UZN9_9STAP</name>
<evidence type="ECO:0000256" key="7">
    <source>
        <dbReference type="ARBA" id="ARBA00022842"/>
    </source>
</evidence>
<gene>
    <name evidence="13" type="ORF">J2Z27_000838</name>
    <name evidence="14" type="ORF">SAMN05216187_101159</name>
</gene>
<dbReference type="Proteomes" id="UP000242700">
    <property type="component" value="Unassembled WGS sequence"/>
</dbReference>
<keyword evidence="7" id="KW-0460">Magnesium</keyword>
<evidence type="ECO:0000259" key="11">
    <source>
        <dbReference type="Pfam" id="PF12627"/>
    </source>
</evidence>
<dbReference type="EC" id="2.7.7.72" evidence="13"/>
<comment type="cofactor">
    <cofactor evidence="1">
        <name>Mg(2+)</name>
        <dbReference type="ChEBI" id="CHEBI:18420"/>
    </cofactor>
</comment>
<evidence type="ECO:0000256" key="4">
    <source>
        <dbReference type="ARBA" id="ARBA00022695"/>
    </source>
</evidence>
<evidence type="ECO:0000256" key="2">
    <source>
        <dbReference type="ARBA" id="ARBA00022679"/>
    </source>
</evidence>
<dbReference type="CDD" id="cd05398">
    <property type="entry name" value="NT_ClassII-CCAase"/>
    <property type="match status" value="1"/>
</dbReference>
<dbReference type="Gene3D" id="3.30.460.10">
    <property type="entry name" value="Beta Polymerase, domain 2"/>
    <property type="match status" value="1"/>
</dbReference>
<dbReference type="Gene3D" id="1.10.3090.10">
    <property type="entry name" value="cca-adding enzyme, domain 2"/>
    <property type="match status" value="1"/>
</dbReference>
<dbReference type="Gene3D" id="1.10.246.80">
    <property type="match status" value="1"/>
</dbReference>
<dbReference type="Pfam" id="PF13735">
    <property type="entry name" value="tRNA_NucTran2_2"/>
    <property type="match status" value="1"/>
</dbReference>
<dbReference type="Pfam" id="PF12627">
    <property type="entry name" value="PolyA_pol_RNAbd"/>
    <property type="match status" value="1"/>
</dbReference>
<dbReference type="STRING" id="586411.SAMN05216187_101159"/>
<proteinExistence type="inferred from homology"/>
<evidence type="ECO:0000256" key="6">
    <source>
        <dbReference type="ARBA" id="ARBA00022741"/>
    </source>
</evidence>
<reference evidence="15" key="1">
    <citation type="submission" date="2016-10" db="EMBL/GenBank/DDBJ databases">
        <authorList>
            <person name="Varghese N."/>
            <person name="Submissions S."/>
        </authorList>
    </citation>
    <scope>NUCLEOTIDE SEQUENCE [LARGE SCALE GENOMIC DNA]</scope>
    <source>
        <strain evidence="15">CGMCC 1.8911</strain>
    </source>
</reference>
<reference evidence="13 16" key="3">
    <citation type="submission" date="2021-03" db="EMBL/GenBank/DDBJ databases">
        <title>Genomic Encyclopedia of Type Strains, Phase IV (KMG-IV): sequencing the most valuable type-strain genomes for metagenomic binning, comparative biology and taxonomic classification.</title>
        <authorList>
            <person name="Goeker M."/>
        </authorList>
    </citation>
    <scope>NUCLEOTIDE SEQUENCE [LARGE SCALE GENOMIC DNA]</scope>
    <source>
        <strain evidence="13 16">DSM 22420</strain>
    </source>
</reference>
<feature type="domain" description="Poly A polymerase head" evidence="10">
    <location>
        <begin position="25"/>
        <end position="143"/>
    </location>
</feature>
<dbReference type="SUPFAM" id="SSF81301">
    <property type="entry name" value="Nucleotidyltransferase"/>
    <property type="match status" value="1"/>
</dbReference>
<dbReference type="EC" id="3.1.3.-" evidence="13"/>
<dbReference type="GO" id="GO:0000166">
    <property type="term" value="F:nucleotide binding"/>
    <property type="evidence" value="ECO:0007669"/>
    <property type="project" value="UniProtKB-KW"/>
</dbReference>
<keyword evidence="16" id="KW-1185">Reference proteome</keyword>
<evidence type="ECO:0000313" key="14">
    <source>
        <dbReference type="EMBL" id="SDJ59074.1"/>
    </source>
</evidence>
<dbReference type="GO" id="GO:0016787">
    <property type="term" value="F:hydrolase activity"/>
    <property type="evidence" value="ECO:0007669"/>
    <property type="project" value="UniProtKB-KW"/>
</dbReference>
<evidence type="ECO:0000259" key="12">
    <source>
        <dbReference type="Pfam" id="PF13735"/>
    </source>
</evidence>
<dbReference type="Pfam" id="PF01743">
    <property type="entry name" value="PolyA_pol"/>
    <property type="match status" value="1"/>
</dbReference>
<dbReference type="Proteomes" id="UP001519348">
    <property type="component" value="Unassembled WGS sequence"/>
</dbReference>
<dbReference type="GO" id="GO:0000049">
    <property type="term" value="F:tRNA binding"/>
    <property type="evidence" value="ECO:0007669"/>
    <property type="project" value="TreeGrafter"/>
</dbReference>
<keyword evidence="6" id="KW-0547">Nucleotide-binding</keyword>
<dbReference type="GO" id="GO:0008033">
    <property type="term" value="P:tRNA processing"/>
    <property type="evidence" value="ECO:0007669"/>
    <property type="project" value="UniProtKB-KW"/>
</dbReference>
<keyword evidence="5" id="KW-0479">Metal-binding</keyword>
<evidence type="ECO:0000313" key="16">
    <source>
        <dbReference type="Proteomes" id="UP001519348"/>
    </source>
</evidence>
<dbReference type="NCBIfam" id="NF009814">
    <property type="entry name" value="PRK13299.1"/>
    <property type="match status" value="1"/>
</dbReference>
<dbReference type="GO" id="GO:0004810">
    <property type="term" value="F:CCA tRNA nucleotidyltransferase activity"/>
    <property type="evidence" value="ECO:0007669"/>
    <property type="project" value="UniProtKB-EC"/>
</dbReference>
<evidence type="ECO:0000256" key="8">
    <source>
        <dbReference type="ARBA" id="ARBA00022884"/>
    </source>
</evidence>
<protein>
    <submittedName>
        <fullName evidence="14">tRNA nucleotidyltransferase (CCA-adding enzyme)</fullName>
        <ecNumber evidence="13">2.7.7.72</ecNumber>
        <ecNumber evidence="13">3.1.3.-</ecNumber>
        <ecNumber evidence="13">3.1.4.-</ecNumber>
    </submittedName>
</protein>
<keyword evidence="13" id="KW-0378">Hydrolase</keyword>